<evidence type="ECO:0000259" key="2">
    <source>
        <dbReference type="Pfam" id="PF11716"/>
    </source>
</evidence>
<reference evidence="4" key="1">
    <citation type="journal article" date="2019" name="Int. J. Syst. Evol. Microbiol.">
        <title>The Global Catalogue of Microorganisms (GCM) 10K type strain sequencing project: providing services to taxonomists for standard genome sequencing and annotation.</title>
        <authorList>
            <consortium name="The Broad Institute Genomics Platform"/>
            <consortium name="The Broad Institute Genome Sequencing Center for Infectious Disease"/>
            <person name="Wu L."/>
            <person name="Ma J."/>
        </authorList>
    </citation>
    <scope>NUCLEOTIDE SEQUENCE [LARGE SCALE GENOMIC DNA]</scope>
    <source>
        <strain evidence="4">CCUG 50873</strain>
    </source>
</reference>
<comment type="caution">
    <text evidence="3">The sequence shown here is derived from an EMBL/GenBank/DDBJ whole genome shotgun (WGS) entry which is preliminary data.</text>
</comment>
<feature type="compositionally biased region" description="Basic and acidic residues" evidence="1">
    <location>
        <begin position="180"/>
        <end position="189"/>
    </location>
</feature>
<dbReference type="SUPFAM" id="SSF109854">
    <property type="entry name" value="DinB/YfiT-like putative metalloenzymes"/>
    <property type="match status" value="1"/>
</dbReference>
<dbReference type="InterPro" id="IPR017520">
    <property type="entry name" value="CHP03086"/>
</dbReference>
<gene>
    <name evidence="3" type="ORF">ACFQ04_07190</name>
</gene>
<sequence>MFDLGPATTAMSHLIECVRDDQLADPTPCDDWTVADLLAHIHQFVDVFTSTARKDPVSPPDHLVDNWRTTIPAALDAMAAAWRVESAWTGEVSIGGVAMPAADNAVVAAEELTVHGWDLARATGQDFRAQDTMIDRVEQFLTMFAPGTDADAFGEGPFGPREPVPADADRLDRAIAGAGRDPRWSGGRD</sequence>
<evidence type="ECO:0000313" key="4">
    <source>
        <dbReference type="Proteomes" id="UP001597068"/>
    </source>
</evidence>
<dbReference type="NCBIfam" id="TIGR03086">
    <property type="entry name" value="TIGR03086 family metal-binding protein"/>
    <property type="match status" value="1"/>
</dbReference>
<name>A0ABW3G5H4_9NOCA</name>
<dbReference type="Gene3D" id="1.20.120.450">
    <property type="entry name" value="dinb family like domain"/>
    <property type="match status" value="1"/>
</dbReference>
<keyword evidence="4" id="KW-1185">Reference proteome</keyword>
<feature type="domain" description="Mycothiol-dependent maleylpyruvate isomerase metal-binding" evidence="2">
    <location>
        <begin position="6"/>
        <end position="120"/>
    </location>
</feature>
<feature type="region of interest" description="Disordered" evidence="1">
    <location>
        <begin position="154"/>
        <end position="189"/>
    </location>
</feature>
<dbReference type="NCBIfam" id="TIGR03083">
    <property type="entry name" value="maleylpyruvate isomerase family mycothiol-dependent enzyme"/>
    <property type="match status" value="1"/>
</dbReference>
<dbReference type="Proteomes" id="UP001597068">
    <property type="component" value="Unassembled WGS sequence"/>
</dbReference>
<proteinExistence type="predicted"/>
<dbReference type="InterPro" id="IPR017517">
    <property type="entry name" value="Maleyloyr_isom"/>
</dbReference>
<dbReference type="InterPro" id="IPR024344">
    <property type="entry name" value="MDMPI_metal-binding"/>
</dbReference>
<protein>
    <submittedName>
        <fullName evidence="3">TIGR03086 family metal-binding protein</fullName>
    </submittedName>
</protein>
<dbReference type="EMBL" id="JBHTIL010000001">
    <property type="protein sequence ID" value="MFD0925519.1"/>
    <property type="molecule type" value="Genomic_DNA"/>
</dbReference>
<dbReference type="InterPro" id="IPR034660">
    <property type="entry name" value="DinB/YfiT-like"/>
</dbReference>
<accession>A0ABW3G5H4</accession>
<dbReference type="Pfam" id="PF11716">
    <property type="entry name" value="MDMPI_N"/>
    <property type="match status" value="1"/>
</dbReference>
<evidence type="ECO:0000256" key="1">
    <source>
        <dbReference type="SAM" id="MobiDB-lite"/>
    </source>
</evidence>
<dbReference type="RefSeq" id="WP_253646538.1">
    <property type="nucleotide sequence ID" value="NZ_BAAAMO010000002.1"/>
</dbReference>
<organism evidence="3 4">
    <name type="scientific">Williamsia deligens</name>
    <dbReference type="NCBI Taxonomy" id="321325"/>
    <lineage>
        <taxon>Bacteria</taxon>
        <taxon>Bacillati</taxon>
        <taxon>Actinomycetota</taxon>
        <taxon>Actinomycetes</taxon>
        <taxon>Mycobacteriales</taxon>
        <taxon>Nocardiaceae</taxon>
        <taxon>Williamsia</taxon>
    </lineage>
</organism>
<evidence type="ECO:0000313" key="3">
    <source>
        <dbReference type="EMBL" id="MFD0925519.1"/>
    </source>
</evidence>